<evidence type="ECO:0008006" key="3">
    <source>
        <dbReference type="Google" id="ProtNLM"/>
    </source>
</evidence>
<evidence type="ECO:0000313" key="1">
    <source>
        <dbReference type="EMBL" id="KAF4623550.1"/>
    </source>
</evidence>
<dbReference type="Proteomes" id="UP000521872">
    <property type="component" value="Unassembled WGS sequence"/>
</dbReference>
<keyword evidence="2" id="KW-1185">Reference proteome</keyword>
<gene>
    <name evidence="1" type="ORF">D9613_001428</name>
</gene>
<name>A0A8H4VX46_9AGAR</name>
<comment type="caution">
    <text evidence="1">The sequence shown here is derived from an EMBL/GenBank/DDBJ whole genome shotgun (WGS) entry which is preliminary data.</text>
</comment>
<dbReference type="AlphaFoldDB" id="A0A8H4VX46"/>
<sequence>MTEAKLAANWAHSTFLKTLPNEIVSIIFFMALEDVRHTSLLKRQYIRQSQEPRQNRLLIAHLLSSVCKKWRHIAVSLPRLWADIDVFLHRQHGDDALSIFRNIIKRSKNAPLTIRLYFEPEDGNTYSYSTITMNQLQPALTILQEESERWQSLKMSVPLKIISDLLRPRMNLSGVRSLYVQSGNQDFHDIGLVSPAENNGLQPRHVSFDNLTMKNIDIIWNRVTYISARHFTTLQAMKVVRSAPLLTHLKLKSVDEHPDPALSTYLPDFIHSNLRHIMYEGVDCSVGGAKTIFSFNIFPALTRVEFYNRAAYTGPGADQDTLTCNILRHSPPLKEMKLYISRPYRPHYLMSVLEAVSPTLTLLEFGPLDGYYRSWSVCNYTPLFKRFATVDDHQKFLPCLKGLIFSSTKLFERWDLVPKFFASHDQQRQRPLKQFIFFIIPTAANNLSGDDIFVPKKVLYQLGRLQRSGFHVHYRSRNRAGTNLLQESIKFHNLSRVASQTEAQAAQLAAPINIPASVS</sequence>
<dbReference type="EMBL" id="JAACJL010000001">
    <property type="protein sequence ID" value="KAF4623550.1"/>
    <property type="molecule type" value="Genomic_DNA"/>
</dbReference>
<evidence type="ECO:0000313" key="2">
    <source>
        <dbReference type="Proteomes" id="UP000521872"/>
    </source>
</evidence>
<proteinExistence type="predicted"/>
<accession>A0A8H4VX46</accession>
<reference evidence="1 2" key="1">
    <citation type="submission" date="2019-12" db="EMBL/GenBank/DDBJ databases">
        <authorList>
            <person name="Floudas D."/>
            <person name="Bentzer J."/>
            <person name="Ahren D."/>
            <person name="Johansson T."/>
            <person name="Persson P."/>
            <person name="Tunlid A."/>
        </authorList>
    </citation>
    <scope>NUCLEOTIDE SEQUENCE [LARGE SCALE GENOMIC DNA]</scope>
    <source>
        <strain evidence="1 2">CBS 102.39</strain>
    </source>
</reference>
<protein>
    <recommendedName>
        <fullName evidence="3">F-box domain-containing protein</fullName>
    </recommendedName>
</protein>
<organism evidence="1 2">
    <name type="scientific">Agrocybe pediades</name>
    <dbReference type="NCBI Taxonomy" id="84607"/>
    <lineage>
        <taxon>Eukaryota</taxon>
        <taxon>Fungi</taxon>
        <taxon>Dikarya</taxon>
        <taxon>Basidiomycota</taxon>
        <taxon>Agaricomycotina</taxon>
        <taxon>Agaricomycetes</taxon>
        <taxon>Agaricomycetidae</taxon>
        <taxon>Agaricales</taxon>
        <taxon>Agaricineae</taxon>
        <taxon>Strophariaceae</taxon>
        <taxon>Agrocybe</taxon>
    </lineage>
</organism>